<dbReference type="AlphaFoldDB" id="A0A6M3IFZ1"/>
<reference evidence="1" key="1">
    <citation type="submission" date="2020-03" db="EMBL/GenBank/DDBJ databases">
        <title>The deep terrestrial virosphere.</title>
        <authorList>
            <person name="Holmfeldt K."/>
            <person name="Nilsson E."/>
            <person name="Simone D."/>
            <person name="Lopez-Fernandez M."/>
            <person name="Wu X."/>
            <person name="de Brujin I."/>
            <person name="Lundin D."/>
            <person name="Andersson A."/>
            <person name="Bertilsson S."/>
            <person name="Dopson M."/>
        </authorList>
    </citation>
    <scope>NUCLEOTIDE SEQUENCE</scope>
    <source>
        <strain evidence="1">MM415B02060</strain>
    </source>
</reference>
<dbReference type="EMBL" id="MT141154">
    <property type="protein sequence ID" value="QJA55362.1"/>
    <property type="molecule type" value="Genomic_DNA"/>
</dbReference>
<sequence>MDEIIQEKVMANMEVGDILRSNGEEFATQAAMLAAITKVNCIDTHSVMQTENGGWIGVPIGDPRLKVKRVDPPKTNQKKKYPVRVFRTSGDEANRDHVIKITANGPNERAVFKPGEKFELTETQLNILRDSIIDTEIEIEPNSGIYSARDPQVAAQNMFPDMQIIRDPYTGRIVCRKRIPNYAINFLGDRPPGWID</sequence>
<gene>
    <name evidence="1" type="ORF">MM415B02060_0001</name>
</gene>
<evidence type="ECO:0000313" key="1">
    <source>
        <dbReference type="EMBL" id="QJA55362.1"/>
    </source>
</evidence>
<protein>
    <submittedName>
        <fullName evidence="1">Uncharacterized protein</fullName>
    </submittedName>
</protein>
<accession>A0A6M3IFZ1</accession>
<organism evidence="1">
    <name type="scientific">viral metagenome</name>
    <dbReference type="NCBI Taxonomy" id="1070528"/>
    <lineage>
        <taxon>unclassified sequences</taxon>
        <taxon>metagenomes</taxon>
        <taxon>organismal metagenomes</taxon>
    </lineage>
</organism>
<name>A0A6M3IFZ1_9ZZZZ</name>
<proteinExistence type="predicted"/>